<keyword evidence="2" id="KW-1185">Reference proteome</keyword>
<name>A0A6A4GAF5_9AGAR</name>
<accession>A0A6A4GAF5</accession>
<evidence type="ECO:0000313" key="2">
    <source>
        <dbReference type="Proteomes" id="UP000799118"/>
    </source>
</evidence>
<evidence type="ECO:0000313" key="1">
    <source>
        <dbReference type="EMBL" id="KAE9382466.1"/>
    </source>
</evidence>
<protein>
    <submittedName>
        <fullName evidence="1">Uncharacterized protein</fullName>
    </submittedName>
</protein>
<dbReference type="AlphaFoldDB" id="A0A6A4GAF5"/>
<reference evidence="1" key="1">
    <citation type="journal article" date="2019" name="Environ. Microbiol.">
        <title>Fungal ecological strategies reflected in gene transcription - a case study of two litter decomposers.</title>
        <authorList>
            <person name="Barbi F."/>
            <person name="Kohler A."/>
            <person name="Barry K."/>
            <person name="Baskaran P."/>
            <person name="Daum C."/>
            <person name="Fauchery L."/>
            <person name="Ihrmark K."/>
            <person name="Kuo A."/>
            <person name="LaButti K."/>
            <person name="Lipzen A."/>
            <person name="Morin E."/>
            <person name="Grigoriev I.V."/>
            <person name="Henrissat B."/>
            <person name="Lindahl B."/>
            <person name="Martin F."/>
        </authorList>
    </citation>
    <scope>NUCLEOTIDE SEQUENCE</scope>
    <source>
        <strain evidence="1">JB14</strain>
    </source>
</reference>
<dbReference type="OrthoDB" id="3268696at2759"/>
<proteinExistence type="predicted"/>
<organism evidence="1 2">
    <name type="scientific">Gymnopus androsaceus JB14</name>
    <dbReference type="NCBI Taxonomy" id="1447944"/>
    <lineage>
        <taxon>Eukaryota</taxon>
        <taxon>Fungi</taxon>
        <taxon>Dikarya</taxon>
        <taxon>Basidiomycota</taxon>
        <taxon>Agaricomycotina</taxon>
        <taxon>Agaricomycetes</taxon>
        <taxon>Agaricomycetidae</taxon>
        <taxon>Agaricales</taxon>
        <taxon>Marasmiineae</taxon>
        <taxon>Omphalotaceae</taxon>
        <taxon>Gymnopus</taxon>
    </lineage>
</organism>
<dbReference type="Proteomes" id="UP000799118">
    <property type="component" value="Unassembled WGS sequence"/>
</dbReference>
<dbReference type="EMBL" id="ML771503">
    <property type="protein sequence ID" value="KAE9382466.1"/>
    <property type="molecule type" value="Genomic_DNA"/>
</dbReference>
<sequence>MSRVLLAMRKLNFNIAFPPKFTYWPEPQRYGYIRSYRSQKTAQIAAYRSKNAFVPLMATVSLWMRLLDAHMEKIAKPRAWRTEVAQRSGVDHQWVAELLATLDASVHRVGGIIDVPSCHFLAWLPEIWRDVEQIVFSWGSYNACDTFEKFRKPKLPTPPTFAEVLSLRQRAFPRTIPLQSTSPSAQRFEGKFIGNDQFRTFVKSEEQRFTAAAEANEASRLAAAKAAEADEASRFAATQAAETAEANRLVAGAEEHTLLPPQFPPVEPDSGQRPGENMDAFFERRKKSNAERRRKKLSVIAKDALIVKRMPKNRWYQVDVEHLSSYGRNPSSLDFSFDVLVAVIMQSTTGVSMA</sequence>
<gene>
    <name evidence="1" type="ORF">BT96DRAFT_1010600</name>
</gene>